<dbReference type="Pfam" id="PF00892">
    <property type="entry name" value="EamA"/>
    <property type="match status" value="2"/>
</dbReference>
<evidence type="ECO:0000313" key="8">
    <source>
        <dbReference type="EMBL" id="PZQ15379.1"/>
    </source>
</evidence>
<feature type="transmembrane region" description="Helical" evidence="6">
    <location>
        <begin position="149"/>
        <end position="166"/>
    </location>
</feature>
<dbReference type="PANTHER" id="PTHR32322">
    <property type="entry name" value="INNER MEMBRANE TRANSPORTER"/>
    <property type="match status" value="1"/>
</dbReference>
<evidence type="ECO:0000256" key="6">
    <source>
        <dbReference type="SAM" id="Phobius"/>
    </source>
</evidence>
<keyword evidence="5 6" id="KW-0472">Membrane</keyword>
<feature type="transmembrane region" description="Helical" evidence="6">
    <location>
        <begin position="178"/>
        <end position="199"/>
    </location>
</feature>
<evidence type="ECO:0000313" key="9">
    <source>
        <dbReference type="Proteomes" id="UP000249046"/>
    </source>
</evidence>
<keyword evidence="3 6" id="KW-0812">Transmembrane</keyword>
<keyword evidence="4 6" id="KW-1133">Transmembrane helix</keyword>
<evidence type="ECO:0000256" key="2">
    <source>
        <dbReference type="ARBA" id="ARBA00022475"/>
    </source>
</evidence>
<evidence type="ECO:0000259" key="7">
    <source>
        <dbReference type="Pfam" id="PF00892"/>
    </source>
</evidence>
<protein>
    <submittedName>
        <fullName evidence="8">EamA family transporter</fullName>
    </submittedName>
</protein>
<feature type="domain" description="EamA" evidence="7">
    <location>
        <begin position="10"/>
        <end position="138"/>
    </location>
</feature>
<feature type="transmembrane region" description="Helical" evidence="6">
    <location>
        <begin position="211"/>
        <end position="234"/>
    </location>
</feature>
<dbReference type="InterPro" id="IPR050638">
    <property type="entry name" value="AA-Vitamin_Transporters"/>
</dbReference>
<accession>A0A2W5KHB6</accession>
<feature type="transmembrane region" description="Helical" evidence="6">
    <location>
        <begin position="98"/>
        <end position="116"/>
    </location>
</feature>
<name>A0A2W5KHB6_9GAMM</name>
<feature type="transmembrane region" description="Helical" evidence="6">
    <location>
        <begin position="241"/>
        <end position="261"/>
    </location>
</feature>
<evidence type="ECO:0000256" key="1">
    <source>
        <dbReference type="ARBA" id="ARBA00004651"/>
    </source>
</evidence>
<evidence type="ECO:0000256" key="3">
    <source>
        <dbReference type="ARBA" id="ARBA00022692"/>
    </source>
</evidence>
<dbReference type="AlphaFoldDB" id="A0A2W5KHB6"/>
<feature type="transmembrane region" description="Helical" evidence="6">
    <location>
        <begin position="7"/>
        <end position="24"/>
    </location>
</feature>
<sequence length="302" mass="32367">MPRTASRAWLALVVLALIWSYNWIVMKQAMVHAGPFSFSALRYTLGTGVLFALLAARGESLRPPPLLQTALIGLAQTTGFQALVQWALVDGGAGKTALLAYTMPFWAVLLAWWLLADRPAWRHWAGIAIAAAGLLLVLEPWHGVGSVRSAWLAVGGGLFWAIGVVLSKRLFARGGVGALSLTAWQMAFGSAGLIVISLLTDERTFDWSGRFVAIVAYNAVLASGLAWLLWSYIVEHLPTQVAGMTSLVIPVLGIGFAWWLLGERPDAAESAGIVLICLALLVINRRAAVRVPPPAGSADQPR</sequence>
<gene>
    <name evidence="8" type="ORF">DI564_08555</name>
</gene>
<feature type="transmembrane region" description="Helical" evidence="6">
    <location>
        <begin position="267"/>
        <end position="283"/>
    </location>
</feature>
<organism evidence="8 9">
    <name type="scientific">Rhodanobacter denitrificans</name>
    <dbReference type="NCBI Taxonomy" id="666685"/>
    <lineage>
        <taxon>Bacteria</taxon>
        <taxon>Pseudomonadati</taxon>
        <taxon>Pseudomonadota</taxon>
        <taxon>Gammaproteobacteria</taxon>
        <taxon>Lysobacterales</taxon>
        <taxon>Rhodanobacteraceae</taxon>
        <taxon>Rhodanobacter</taxon>
    </lineage>
</organism>
<dbReference type="EMBL" id="QFPO01000006">
    <property type="protein sequence ID" value="PZQ15379.1"/>
    <property type="molecule type" value="Genomic_DNA"/>
</dbReference>
<evidence type="ECO:0000256" key="4">
    <source>
        <dbReference type="ARBA" id="ARBA00022989"/>
    </source>
</evidence>
<dbReference type="InterPro" id="IPR000620">
    <property type="entry name" value="EamA_dom"/>
</dbReference>
<feature type="transmembrane region" description="Helical" evidence="6">
    <location>
        <begin position="66"/>
        <end position="86"/>
    </location>
</feature>
<proteinExistence type="predicted"/>
<feature type="transmembrane region" description="Helical" evidence="6">
    <location>
        <begin position="123"/>
        <end position="143"/>
    </location>
</feature>
<keyword evidence="2" id="KW-1003">Cell membrane</keyword>
<dbReference type="Proteomes" id="UP000249046">
    <property type="component" value="Unassembled WGS sequence"/>
</dbReference>
<comment type="subcellular location">
    <subcellularLocation>
        <location evidence="1">Cell membrane</location>
        <topology evidence="1">Multi-pass membrane protein</topology>
    </subcellularLocation>
</comment>
<feature type="domain" description="EamA" evidence="7">
    <location>
        <begin position="150"/>
        <end position="284"/>
    </location>
</feature>
<dbReference type="InterPro" id="IPR037185">
    <property type="entry name" value="EmrE-like"/>
</dbReference>
<evidence type="ECO:0000256" key="5">
    <source>
        <dbReference type="ARBA" id="ARBA00023136"/>
    </source>
</evidence>
<dbReference type="SUPFAM" id="SSF103481">
    <property type="entry name" value="Multidrug resistance efflux transporter EmrE"/>
    <property type="match status" value="2"/>
</dbReference>
<dbReference type="PANTHER" id="PTHR32322:SF18">
    <property type="entry name" value="S-ADENOSYLMETHIONINE_S-ADENOSYLHOMOCYSTEINE TRANSPORTER"/>
    <property type="match status" value="1"/>
</dbReference>
<comment type="caution">
    <text evidence="8">The sequence shown here is derived from an EMBL/GenBank/DDBJ whole genome shotgun (WGS) entry which is preliminary data.</text>
</comment>
<reference evidence="8 9" key="1">
    <citation type="submission" date="2017-08" db="EMBL/GenBank/DDBJ databases">
        <title>Infants hospitalized years apart are colonized by the same room-sourced microbial strains.</title>
        <authorList>
            <person name="Brooks B."/>
            <person name="Olm M.R."/>
            <person name="Firek B.A."/>
            <person name="Baker R."/>
            <person name="Thomas B.C."/>
            <person name="Morowitz M.J."/>
            <person name="Banfield J.F."/>
        </authorList>
    </citation>
    <scope>NUCLEOTIDE SEQUENCE [LARGE SCALE GENOMIC DNA]</scope>
    <source>
        <strain evidence="8">S2_005_003_R2_42</strain>
    </source>
</reference>
<feature type="transmembrane region" description="Helical" evidence="6">
    <location>
        <begin position="36"/>
        <end position="54"/>
    </location>
</feature>
<dbReference type="GO" id="GO:0005886">
    <property type="term" value="C:plasma membrane"/>
    <property type="evidence" value="ECO:0007669"/>
    <property type="project" value="UniProtKB-SubCell"/>
</dbReference>